<dbReference type="Proteomes" id="UP000267027">
    <property type="component" value="Unassembled WGS sequence"/>
</dbReference>
<accession>A0A158PMN4</accession>
<organism evidence="3">
    <name type="scientific">Angiostrongylus costaricensis</name>
    <name type="common">Nematode worm</name>
    <dbReference type="NCBI Taxonomy" id="334426"/>
    <lineage>
        <taxon>Eukaryota</taxon>
        <taxon>Metazoa</taxon>
        <taxon>Ecdysozoa</taxon>
        <taxon>Nematoda</taxon>
        <taxon>Chromadorea</taxon>
        <taxon>Rhabditida</taxon>
        <taxon>Rhabditina</taxon>
        <taxon>Rhabditomorpha</taxon>
        <taxon>Strongyloidea</taxon>
        <taxon>Metastrongylidae</taxon>
        <taxon>Angiostrongylus</taxon>
    </lineage>
</organism>
<dbReference type="OrthoDB" id="448051at2759"/>
<keyword evidence="2" id="KW-1185">Reference proteome</keyword>
<reference evidence="3" key="1">
    <citation type="submission" date="2016-04" db="UniProtKB">
        <authorList>
            <consortium name="WormBaseParasite"/>
        </authorList>
    </citation>
    <scope>IDENTIFICATION</scope>
</reference>
<proteinExistence type="predicted"/>
<dbReference type="EMBL" id="UYYA01005440">
    <property type="protein sequence ID" value="VDM64640.1"/>
    <property type="molecule type" value="Genomic_DNA"/>
</dbReference>
<reference evidence="1 2" key="2">
    <citation type="submission" date="2018-11" db="EMBL/GenBank/DDBJ databases">
        <authorList>
            <consortium name="Pathogen Informatics"/>
        </authorList>
    </citation>
    <scope>NUCLEOTIDE SEQUENCE [LARGE SCALE GENOMIC DNA]</scope>
    <source>
        <strain evidence="1 2">Costa Rica</strain>
    </source>
</reference>
<evidence type="ECO:0000313" key="3">
    <source>
        <dbReference type="WBParaSite" id="ACOC_0001305401-mRNA-1"/>
    </source>
</evidence>
<evidence type="ECO:0000313" key="2">
    <source>
        <dbReference type="Proteomes" id="UP000267027"/>
    </source>
</evidence>
<dbReference type="WBParaSite" id="ACOC_0001305401-mRNA-1">
    <property type="protein sequence ID" value="ACOC_0001305401-mRNA-1"/>
    <property type="gene ID" value="ACOC_0001305401"/>
</dbReference>
<evidence type="ECO:0000313" key="1">
    <source>
        <dbReference type="EMBL" id="VDM64640.1"/>
    </source>
</evidence>
<gene>
    <name evidence="1" type="ORF">ACOC_LOCUS13055</name>
</gene>
<protein>
    <submittedName>
        <fullName evidence="3">DUF667 domain-containing protein</fullName>
    </submittedName>
</protein>
<sequence>MAVIGFQVEGKLAPAYQNTDEMQTVIGNPGNHGPYADFGQKLLRCLLSRDERVGYPRRHYQFHTVSHVIQVVLPDELSFGKHRTNEIFVEKIVRNQDMLLKMPHHVRIEIIVALDVYKNSVFLGKVKKAIRFVPLLTAPPFSWIPHRFYPFCSLQFTSIQRDRFLIECRLDAGGRYNSRLPSSFAAYIVILVLKLNSGRVSDFAYDDTDYFTP</sequence>
<name>A0A158PMN4_ANGCS</name>
<dbReference type="AlphaFoldDB" id="A0A158PMN4"/>